<reference evidence="3" key="2">
    <citation type="journal article" date="2021" name="PeerJ">
        <title>Extensive microbial diversity within the chicken gut microbiome revealed by metagenomics and culture.</title>
        <authorList>
            <person name="Gilroy R."/>
            <person name="Ravi A."/>
            <person name="Getino M."/>
            <person name="Pursley I."/>
            <person name="Horton D.L."/>
            <person name="Alikhan N.F."/>
            <person name="Baker D."/>
            <person name="Gharbi K."/>
            <person name="Hall N."/>
            <person name="Watson M."/>
            <person name="Adriaenssens E.M."/>
            <person name="Foster-Nyarko E."/>
            <person name="Jarju S."/>
            <person name="Secka A."/>
            <person name="Antonio M."/>
            <person name="Oren A."/>
            <person name="Chaudhuri R.R."/>
            <person name="La Ragione R."/>
            <person name="Hildebrand F."/>
            <person name="Pallen M.J."/>
        </authorList>
    </citation>
    <scope>NUCLEOTIDE SEQUENCE</scope>
    <source>
        <strain evidence="3">CHK121-14286</strain>
    </source>
</reference>
<dbReference type="InterPro" id="IPR027417">
    <property type="entry name" value="P-loop_NTPase"/>
</dbReference>
<sequence length="508" mass="55802">MLAVVKSYGLKGLEGFPVQAEVDMHSGMPTYDIVGLADTAVKESKERVRSALKNSGYNYPVASVVINLAPADIKKEGSLYDLPIAIGMLAASKQTEYQTLKPAVVLGELSLNGEVKRVNGILPMLISARQQGEKVFVIPQGNAQEAVFIEGAEIYPVASLREAVEFLSGQRPLSAVETRSWEKDLQVLPTDNDFKYIKGQFAAKRAMEIAVAGGHNIIMIGPPGAGKTMLARAVPSIMPSMTFEEALEVAKIHSVAGQLTNGFVYRRPFRTPHHSATVVALTGGGNKVKPGEISLAHNGVLFLDELPEYGRQTLETLRQPLEDGVITVSRNAASVTYPADFMLIASMNPCPCGNYGSATAECKCTPSQIHRYLNKLSGPLLDRIDLHVEVDNVSYDELNDDAFSESSQTVRERVNRARNIQLQRLQGRGRRCNAQMTSADIKKFCKLDGESQKLLQESFEKLHLSARAYNRILKVARTIADLDNSENIMARHVAEALQYRALDRKYRV</sequence>
<dbReference type="PANTHER" id="PTHR32039">
    <property type="entry name" value="MAGNESIUM-CHELATASE SUBUNIT CHLI"/>
    <property type="match status" value="1"/>
</dbReference>
<dbReference type="PANTHER" id="PTHR32039:SF7">
    <property type="entry name" value="COMPETENCE PROTEIN COMM"/>
    <property type="match status" value="1"/>
</dbReference>
<dbReference type="GO" id="GO:0005524">
    <property type="term" value="F:ATP binding"/>
    <property type="evidence" value="ECO:0007669"/>
    <property type="project" value="InterPro"/>
</dbReference>
<proteinExistence type="inferred from homology"/>
<dbReference type="InterPro" id="IPR004482">
    <property type="entry name" value="Mg_chelat-rel"/>
</dbReference>
<gene>
    <name evidence="3" type="ORF">IAC95_05485</name>
</gene>
<reference evidence="3" key="1">
    <citation type="submission" date="2020-10" db="EMBL/GenBank/DDBJ databases">
        <authorList>
            <person name="Gilroy R."/>
        </authorList>
    </citation>
    <scope>NUCLEOTIDE SEQUENCE</scope>
    <source>
        <strain evidence="3">CHK121-14286</strain>
    </source>
</reference>
<dbReference type="NCBIfam" id="TIGR00368">
    <property type="entry name" value="YifB family Mg chelatase-like AAA ATPase"/>
    <property type="match status" value="1"/>
</dbReference>
<dbReference type="Pfam" id="PF01078">
    <property type="entry name" value="Mg_chelatase"/>
    <property type="match status" value="1"/>
</dbReference>
<comment type="similarity">
    <text evidence="1">Belongs to the Mg-chelatase subunits D/I family. ComM subfamily.</text>
</comment>
<dbReference type="InterPro" id="IPR000523">
    <property type="entry name" value="Mg_chelatse_chII-like_cat_dom"/>
</dbReference>
<dbReference type="InterPro" id="IPR025158">
    <property type="entry name" value="Mg_chelat-rel_C"/>
</dbReference>
<dbReference type="InterPro" id="IPR020568">
    <property type="entry name" value="Ribosomal_Su5_D2-typ_SF"/>
</dbReference>
<evidence type="ECO:0000313" key="3">
    <source>
        <dbReference type="EMBL" id="HIR66312.1"/>
    </source>
</evidence>
<dbReference type="Pfam" id="PF13335">
    <property type="entry name" value="Mg_chelatase_C"/>
    <property type="match status" value="1"/>
</dbReference>
<dbReference type="EMBL" id="DVHL01000044">
    <property type="protein sequence ID" value="HIR66312.1"/>
    <property type="molecule type" value="Genomic_DNA"/>
</dbReference>
<organism evidence="3 4">
    <name type="scientific">Candidatus Fimimonas gallinarum</name>
    <dbReference type="NCBI Taxonomy" id="2840821"/>
    <lineage>
        <taxon>Bacteria</taxon>
        <taxon>Pseudomonadati</taxon>
        <taxon>Myxococcota</taxon>
        <taxon>Myxococcia</taxon>
        <taxon>Myxococcales</taxon>
        <taxon>Cystobacterineae</taxon>
        <taxon>Myxococcaceae</taxon>
        <taxon>Myxococcaceae incertae sedis</taxon>
        <taxon>Candidatus Fimimonas</taxon>
    </lineage>
</organism>
<dbReference type="InterPro" id="IPR014721">
    <property type="entry name" value="Ribsml_uS5_D2-typ_fold_subgr"/>
</dbReference>
<dbReference type="AlphaFoldDB" id="A0A9D1E4F4"/>
<evidence type="ECO:0000313" key="4">
    <source>
        <dbReference type="Proteomes" id="UP000824200"/>
    </source>
</evidence>
<evidence type="ECO:0000256" key="1">
    <source>
        <dbReference type="ARBA" id="ARBA00006354"/>
    </source>
</evidence>
<protein>
    <submittedName>
        <fullName evidence="3">YifB family Mg chelatase-like AAA ATPase</fullName>
    </submittedName>
</protein>
<dbReference type="InterPro" id="IPR003593">
    <property type="entry name" value="AAA+_ATPase"/>
</dbReference>
<dbReference type="Proteomes" id="UP000824200">
    <property type="component" value="Unassembled WGS sequence"/>
</dbReference>
<dbReference type="SMART" id="SM00382">
    <property type="entry name" value="AAA"/>
    <property type="match status" value="1"/>
</dbReference>
<dbReference type="SUPFAM" id="SSF52540">
    <property type="entry name" value="P-loop containing nucleoside triphosphate hydrolases"/>
    <property type="match status" value="1"/>
</dbReference>
<evidence type="ECO:0000259" key="2">
    <source>
        <dbReference type="SMART" id="SM00382"/>
    </source>
</evidence>
<comment type="caution">
    <text evidence="3">The sequence shown here is derived from an EMBL/GenBank/DDBJ whole genome shotgun (WGS) entry which is preliminary data.</text>
</comment>
<accession>A0A9D1E4F4</accession>
<name>A0A9D1E4F4_9BACT</name>
<dbReference type="InterPro" id="IPR045006">
    <property type="entry name" value="CHLI-like"/>
</dbReference>
<dbReference type="SUPFAM" id="SSF54211">
    <property type="entry name" value="Ribosomal protein S5 domain 2-like"/>
    <property type="match status" value="1"/>
</dbReference>
<feature type="domain" description="AAA+ ATPase" evidence="2">
    <location>
        <begin position="213"/>
        <end position="394"/>
    </location>
</feature>
<dbReference type="Gene3D" id="3.30.230.10">
    <property type="match status" value="1"/>
</dbReference>
<dbReference type="Gene3D" id="3.40.50.300">
    <property type="entry name" value="P-loop containing nucleotide triphosphate hydrolases"/>
    <property type="match status" value="1"/>
</dbReference>
<dbReference type="Pfam" id="PF13541">
    <property type="entry name" value="ChlI"/>
    <property type="match status" value="1"/>
</dbReference>